<evidence type="ECO:0000313" key="1">
    <source>
        <dbReference type="EMBL" id="OWA53744.1"/>
    </source>
</evidence>
<dbReference type="AlphaFoldDB" id="A0A9X6NIC9"/>
<protein>
    <submittedName>
        <fullName evidence="1">Uncharacterized protein</fullName>
    </submittedName>
</protein>
<sequence>MGRNDNYIYIKNTVPLDFSCLNKPDPVDLATFKNIGSVQAPIFVDRAELVAWEKDSDSLKRFMATCPLSATTRLGNIQIPSGFEKCRRRRYQSASGARPSTTASVFRTPRIDSCIIPDFHVCLNSIVCRIRDMLALLL</sequence>
<proteinExistence type="predicted"/>
<dbReference type="EMBL" id="MTYJ01000343">
    <property type="protein sequence ID" value="OWA53744.1"/>
    <property type="molecule type" value="Genomic_DNA"/>
</dbReference>
<evidence type="ECO:0000313" key="2">
    <source>
        <dbReference type="Proteomes" id="UP000192578"/>
    </source>
</evidence>
<comment type="caution">
    <text evidence="1">The sequence shown here is derived from an EMBL/GenBank/DDBJ whole genome shotgun (WGS) entry which is preliminary data.</text>
</comment>
<accession>A0A9X6NIC9</accession>
<gene>
    <name evidence="1" type="ORF">BV898_18166</name>
</gene>
<name>A0A9X6NIC9_HYPEX</name>
<reference evidence="2" key="1">
    <citation type="submission" date="2017-01" db="EMBL/GenBank/DDBJ databases">
        <title>Comparative genomics of anhydrobiosis in the tardigrade Hypsibius dujardini.</title>
        <authorList>
            <person name="Yoshida Y."/>
            <person name="Koutsovoulos G."/>
            <person name="Laetsch D."/>
            <person name="Stevens L."/>
            <person name="Kumar S."/>
            <person name="Horikawa D."/>
            <person name="Ishino K."/>
            <person name="Komine S."/>
            <person name="Tomita M."/>
            <person name="Blaxter M."/>
            <person name="Arakawa K."/>
        </authorList>
    </citation>
    <scope>NUCLEOTIDE SEQUENCE [LARGE SCALE GENOMIC DNA]</scope>
    <source>
        <strain evidence="2">Z151</strain>
    </source>
</reference>
<dbReference type="Proteomes" id="UP000192578">
    <property type="component" value="Unassembled WGS sequence"/>
</dbReference>
<organism evidence="1 2">
    <name type="scientific">Hypsibius exemplaris</name>
    <name type="common">Freshwater tardigrade</name>
    <dbReference type="NCBI Taxonomy" id="2072580"/>
    <lineage>
        <taxon>Eukaryota</taxon>
        <taxon>Metazoa</taxon>
        <taxon>Ecdysozoa</taxon>
        <taxon>Tardigrada</taxon>
        <taxon>Eutardigrada</taxon>
        <taxon>Parachela</taxon>
        <taxon>Hypsibioidea</taxon>
        <taxon>Hypsibiidae</taxon>
        <taxon>Hypsibius</taxon>
    </lineage>
</organism>
<keyword evidence="2" id="KW-1185">Reference proteome</keyword>